<dbReference type="InterPro" id="IPR003798">
    <property type="entry name" value="DNA_recombination_RmuC"/>
</dbReference>
<name>A0A6J6E9N5_9ZZZZ</name>
<sequence>MQVRVWVRGDWQTGDMNETIVAVLIGLALGVGLGFLVGWLVAGRRNARGSDDPIALKAQLEMMQRQYDDLRGNQDTENKILQALTPVSERLTDMQRTVTALEKQRNEQHGQISQQLRAALASEELLRGTAEQLASALRSNSVRGVWGEVQLRRVVEAAGLIERVDFDVQSQISSDAGIGKPDMVIHLPGGKNIAVDAKVPFTAYLEASKIPFTATGEEAARRESLLKQHVAAVRAHVDALGKKSYWDGLSASPELVICFIPSEALISTAIETDPALMDYAFSKKVALASPVTLWSVLKTVAFSWQQDVLTEDAAKLFAVGRELLQRLGGMAKHIETLGRSISSTVKGYNSFVGSLETRVFPSARKLNELGTAADLLTELEGVDQMPRELSAPELLEGPTKELKD</sequence>
<accession>A0A6J6E9N5</accession>
<organism evidence="4">
    <name type="scientific">freshwater metagenome</name>
    <dbReference type="NCBI Taxonomy" id="449393"/>
    <lineage>
        <taxon>unclassified sequences</taxon>
        <taxon>metagenomes</taxon>
        <taxon>ecological metagenomes</taxon>
    </lineage>
</organism>
<evidence type="ECO:0000256" key="2">
    <source>
        <dbReference type="ARBA" id="ARBA00023172"/>
    </source>
</evidence>
<gene>
    <name evidence="4" type="ORF">UFOPK1684_00789</name>
</gene>
<dbReference type="AlphaFoldDB" id="A0A6J6E9N5"/>
<keyword evidence="3" id="KW-0812">Transmembrane</keyword>
<dbReference type="GO" id="GO:0006310">
    <property type="term" value="P:DNA recombination"/>
    <property type="evidence" value="ECO:0007669"/>
    <property type="project" value="UniProtKB-KW"/>
</dbReference>
<reference evidence="4" key="1">
    <citation type="submission" date="2020-05" db="EMBL/GenBank/DDBJ databases">
        <authorList>
            <person name="Chiriac C."/>
            <person name="Salcher M."/>
            <person name="Ghai R."/>
            <person name="Kavagutti S V."/>
        </authorList>
    </citation>
    <scope>NUCLEOTIDE SEQUENCE</scope>
</reference>
<dbReference type="EMBL" id="CAEZTM010000031">
    <property type="protein sequence ID" value="CAB4572014.1"/>
    <property type="molecule type" value="Genomic_DNA"/>
</dbReference>
<evidence type="ECO:0000256" key="3">
    <source>
        <dbReference type="SAM" id="Phobius"/>
    </source>
</evidence>
<keyword evidence="2" id="KW-0233">DNA recombination</keyword>
<evidence type="ECO:0000256" key="1">
    <source>
        <dbReference type="ARBA" id="ARBA00023054"/>
    </source>
</evidence>
<keyword evidence="1" id="KW-0175">Coiled coil</keyword>
<keyword evidence="3" id="KW-1133">Transmembrane helix</keyword>
<dbReference type="PANTHER" id="PTHR30563:SF0">
    <property type="entry name" value="DNA RECOMBINATION PROTEIN RMUC"/>
    <property type="match status" value="1"/>
</dbReference>
<feature type="transmembrane region" description="Helical" evidence="3">
    <location>
        <begin position="20"/>
        <end position="42"/>
    </location>
</feature>
<protein>
    <submittedName>
        <fullName evidence="4">Unannotated protein</fullName>
    </submittedName>
</protein>
<proteinExistence type="predicted"/>
<keyword evidence="3" id="KW-0472">Membrane</keyword>
<evidence type="ECO:0000313" key="4">
    <source>
        <dbReference type="EMBL" id="CAB4572014.1"/>
    </source>
</evidence>
<dbReference type="Pfam" id="PF02646">
    <property type="entry name" value="RmuC"/>
    <property type="match status" value="1"/>
</dbReference>
<dbReference type="PANTHER" id="PTHR30563">
    <property type="entry name" value="DNA RECOMBINATION PROTEIN RMUC"/>
    <property type="match status" value="1"/>
</dbReference>